<keyword evidence="1 2" id="KW-0238">DNA-binding</keyword>
<feature type="DNA-binding region" description="H-T-H motif" evidence="2">
    <location>
        <begin position="32"/>
        <end position="51"/>
    </location>
</feature>
<protein>
    <recommendedName>
        <fullName evidence="4">HTH tetR-type domain-containing protein</fullName>
    </recommendedName>
</protein>
<gene>
    <name evidence="5" type="ORF">FSCG_01132</name>
</gene>
<evidence type="ECO:0000256" key="2">
    <source>
        <dbReference type="PROSITE-ProRule" id="PRU00335"/>
    </source>
</evidence>
<keyword evidence="3" id="KW-0812">Transmembrane</keyword>
<accession>A0A0M1VV00</accession>
<dbReference type="InterPro" id="IPR050624">
    <property type="entry name" value="HTH-type_Tx_Regulator"/>
</dbReference>
<dbReference type="eggNOG" id="COG1309">
    <property type="taxonomic scope" value="Bacteria"/>
</dbReference>
<dbReference type="Pfam" id="PF00440">
    <property type="entry name" value="TetR_N"/>
    <property type="match status" value="1"/>
</dbReference>
<dbReference type="EMBL" id="ACDE02000019">
    <property type="protein sequence ID" value="EEO40419.1"/>
    <property type="molecule type" value="Genomic_DNA"/>
</dbReference>
<dbReference type="PRINTS" id="PR00455">
    <property type="entry name" value="HTHTETR"/>
</dbReference>
<proteinExistence type="predicted"/>
<dbReference type="PROSITE" id="PS50977">
    <property type="entry name" value="HTH_TETR_2"/>
    <property type="match status" value="1"/>
</dbReference>
<sequence length="183" mass="22319">MRRKNTTTYMMKEYITEALLQLMKKKEFEKLTIEEITSKAGVNRSTYYRNFKSKEMIIEFYFDNILFNFFEKIKNENIVDFSSYLKNLLKYYYQERENLLLIYKQGLSYIFLDELNKIFFNAEKNNKLTDKEKIYRYYHIGGIFNIFSYWFSTNMDILPEVLADISVSFLPTDFKPFLFKINN</sequence>
<dbReference type="HOGENOM" id="CLU_087539_6_3_0"/>
<evidence type="ECO:0000313" key="6">
    <source>
        <dbReference type="Proteomes" id="UP000004925"/>
    </source>
</evidence>
<dbReference type="RefSeq" id="WP_005898171.1">
    <property type="nucleotide sequence ID" value="NZ_KQ235737.1"/>
</dbReference>
<dbReference type="GeneID" id="45635819"/>
<dbReference type="GO" id="GO:0003677">
    <property type="term" value="F:DNA binding"/>
    <property type="evidence" value="ECO:0007669"/>
    <property type="project" value="UniProtKB-UniRule"/>
</dbReference>
<feature type="transmembrane region" description="Helical" evidence="3">
    <location>
        <begin position="134"/>
        <end position="152"/>
    </location>
</feature>
<organism evidence="5 6">
    <name type="scientific">Fusobacterium vincentii 4_1_13</name>
    <dbReference type="NCBI Taxonomy" id="469606"/>
    <lineage>
        <taxon>Bacteria</taxon>
        <taxon>Fusobacteriati</taxon>
        <taxon>Fusobacteriota</taxon>
        <taxon>Fusobacteriia</taxon>
        <taxon>Fusobacteriales</taxon>
        <taxon>Fusobacteriaceae</taxon>
        <taxon>Fusobacterium</taxon>
    </lineage>
</organism>
<evidence type="ECO:0000259" key="4">
    <source>
        <dbReference type="PROSITE" id="PS50977"/>
    </source>
</evidence>
<feature type="domain" description="HTH tetR-type" evidence="4">
    <location>
        <begin position="9"/>
        <end position="69"/>
    </location>
</feature>
<dbReference type="InterPro" id="IPR001647">
    <property type="entry name" value="HTH_TetR"/>
</dbReference>
<dbReference type="AlphaFoldDB" id="A0A0M1VV00"/>
<comment type="caution">
    <text evidence="5">The sequence shown here is derived from an EMBL/GenBank/DDBJ whole genome shotgun (WGS) entry which is preliminary data.</text>
</comment>
<dbReference type="SUPFAM" id="SSF46689">
    <property type="entry name" value="Homeodomain-like"/>
    <property type="match status" value="1"/>
</dbReference>
<keyword evidence="3" id="KW-1133">Transmembrane helix</keyword>
<dbReference type="PANTHER" id="PTHR43479:SF11">
    <property type="entry name" value="ACREF_ENVCD OPERON REPRESSOR-RELATED"/>
    <property type="match status" value="1"/>
</dbReference>
<dbReference type="Gene3D" id="1.10.357.10">
    <property type="entry name" value="Tetracycline Repressor, domain 2"/>
    <property type="match status" value="1"/>
</dbReference>
<evidence type="ECO:0000256" key="3">
    <source>
        <dbReference type="SAM" id="Phobius"/>
    </source>
</evidence>
<dbReference type="InterPro" id="IPR009057">
    <property type="entry name" value="Homeodomain-like_sf"/>
</dbReference>
<evidence type="ECO:0000313" key="5">
    <source>
        <dbReference type="EMBL" id="EEO40419.1"/>
    </source>
</evidence>
<dbReference type="PANTHER" id="PTHR43479">
    <property type="entry name" value="ACREF/ENVCD OPERON REPRESSOR-RELATED"/>
    <property type="match status" value="1"/>
</dbReference>
<name>A0A0M1VV00_FUSVC</name>
<reference evidence="5 6" key="1">
    <citation type="submission" date="2011-10" db="EMBL/GenBank/DDBJ databases">
        <title>The Genome Sequence of Fusobacterium sp. 4_1_13.</title>
        <authorList>
            <consortium name="The Broad Institute Genome Sequencing Platform"/>
            <person name="Earl A."/>
            <person name="Ward D."/>
            <person name="Feldgarden M."/>
            <person name="Gevers D."/>
            <person name="Strauss J."/>
            <person name="Ambrose C."/>
            <person name="Allen-Vercoe E."/>
            <person name="Young S.K."/>
            <person name="Zeng Q."/>
            <person name="Gargeya S."/>
            <person name="Fitzgerald M."/>
            <person name="Haas B."/>
            <person name="Abouelleil A."/>
            <person name="Alvarado L."/>
            <person name="Arachchi H.M."/>
            <person name="Berlin A."/>
            <person name="Brown A."/>
            <person name="Chapman S.B."/>
            <person name="Chen Z."/>
            <person name="Dunbar C."/>
            <person name="Freedman E."/>
            <person name="Gearin G."/>
            <person name="Goldberg J."/>
            <person name="Griggs A."/>
            <person name="Gujja S."/>
            <person name="Heiman D."/>
            <person name="Howarth C."/>
            <person name="Larson L."/>
            <person name="Lui A."/>
            <person name="MacDonald P.J."/>
            <person name="Montmayeur A."/>
            <person name="Murphy C."/>
            <person name="Neiman D."/>
            <person name="Pearson M."/>
            <person name="Priest M."/>
            <person name="Roberts A."/>
            <person name="Saif S."/>
            <person name="Shea T."/>
            <person name="Shenoy N."/>
            <person name="Sisk P."/>
            <person name="Stolte C."/>
            <person name="Sykes S."/>
            <person name="Wortman J."/>
            <person name="Nusbaum C."/>
            <person name="Birren B."/>
        </authorList>
    </citation>
    <scope>NUCLEOTIDE SEQUENCE [LARGE SCALE GENOMIC DNA]</scope>
    <source>
        <strain evidence="5 6">4_1_13</strain>
    </source>
</reference>
<keyword evidence="3" id="KW-0472">Membrane</keyword>
<evidence type="ECO:0000256" key="1">
    <source>
        <dbReference type="ARBA" id="ARBA00023125"/>
    </source>
</evidence>
<dbReference type="Proteomes" id="UP000004925">
    <property type="component" value="Unassembled WGS sequence"/>
</dbReference>